<feature type="compositionally biased region" description="Low complexity" evidence="1">
    <location>
        <begin position="146"/>
        <end position="182"/>
    </location>
</feature>
<evidence type="ECO:0000256" key="2">
    <source>
        <dbReference type="SAM" id="Phobius"/>
    </source>
</evidence>
<evidence type="ECO:0000256" key="1">
    <source>
        <dbReference type="SAM" id="MobiDB-lite"/>
    </source>
</evidence>
<gene>
    <name evidence="3" type="ORF">FHR75_003681</name>
</gene>
<evidence type="ECO:0000313" key="3">
    <source>
        <dbReference type="EMBL" id="MBB2902845.1"/>
    </source>
</evidence>
<feature type="transmembrane region" description="Helical" evidence="2">
    <location>
        <begin position="36"/>
        <end position="56"/>
    </location>
</feature>
<dbReference type="Proteomes" id="UP000533269">
    <property type="component" value="Unassembled WGS sequence"/>
</dbReference>
<sequence length="342" mass="34391">MSEELPSDEGQEYDFTDLSAFDSVASATRRLSRNGLIAVAAGVVLACGVGVGFAYVSSDPAADVAAAVPGPPSSPETTTSPTTVDRSSAFAGSGKDVFHNTVAPSTSSAASGAGGVTTTAPTTAAPSTTAPLTVSSPGGSGGVGSAGASRTTTATVKPPITTPPAVTTAPTTPVSVPVASPTKSALPSWTVPAITYDAVDGANGVFNVGGGLVSVAPGERIYPLNVVFVKLSGTVAVLAEATHQSTRWQIPLDPENPVALPSGAVGNPVSRLRVYGVLDSKYYWTRIDDQTGKTYKVDDLVAGTDFIFKGVGDDGIVRFEDSKKGILFEGSFGAGEADGVSF</sequence>
<dbReference type="EMBL" id="JACHVY010000004">
    <property type="protein sequence ID" value="MBB2902845.1"/>
    <property type="molecule type" value="Genomic_DNA"/>
</dbReference>
<keyword evidence="2" id="KW-0472">Membrane</keyword>
<reference evidence="3 4" key="2">
    <citation type="submission" date="2020-08" db="EMBL/GenBank/DDBJ databases">
        <authorList>
            <person name="Partida-Martinez L."/>
            <person name="Huntemann M."/>
            <person name="Clum A."/>
            <person name="Wang J."/>
            <person name="Palaniappan K."/>
            <person name="Ritter S."/>
            <person name="Chen I.-M."/>
            <person name="Stamatis D."/>
            <person name="Reddy T."/>
            <person name="O'Malley R."/>
            <person name="Daum C."/>
            <person name="Shapiro N."/>
            <person name="Ivanova N."/>
            <person name="Kyrpides N."/>
            <person name="Woyke T."/>
        </authorList>
    </citation>
    <scope>NUCLEOTIDE SEQUENCE [LARGE SCALE GENOMIC DNA]</scope>
    <source>
        <strain evidence="3 4">AS2.23</strain>
    </source>
</reference>
<comment type="caution">
    <text evidence="3">The sequence shown here is derived from an EMBL/GenBank/DDBJ whole genome shotgun (WGS) entry which is preliminary data.</text>
</comment>
<accession>A0A7W4TQ18</accession>
<keyword evidence="2" id="KW-0812">Transmembrane</keyword>
<dbReference type="RefSeq" id="WP_183392535.1">
    <property type="nucleotide sequence ID" value="NZ_JACHVY010000004.1"/>
</dbReference>
<keyword evidence="2" id="KW-1133">Transmembrane helix</keyword>
<dbReference type="AlphaFoldDB" id="A0A7W4TQ18"/>
<protein>
    <submittedName>
        <fullName evidence="3">Uncharacterized protein</fullName>
    </submittedName>
</protein>
<reference evidence="3 4" key="1">
    <citation type="submission" date="2020-08" db="EMBL/GenBank/DDBJ databases">
        <title>The Agave Microbiome: Exploring the role of microbial communities in plant adaptations to desert environments.</title>
        <authorList>
            <person name="Partida-Martinez L.P."/>
        </authorList>
    </citation>
    <scope>NUCLEOTIDE SEQUENCE [LARGE SCALE GENOMIC DNA]</scope>
    <source>
        <strain evidence="3 4">AS2.23</strain>
    </source>
</reference>
<feature type="compositionally biased region" description="Low complexity" evidence="1">
    <location>
        <begin position="101"/>
        <end position="137"/>
    </location>
</feature>
<name>A0A7W4TQ18_KINRA</name>
<organism evidence="3 4">
    <name type="scientific">Kineococcus radiotolerans</name>
    <dbReference type="NCBI Taxonomy" id="131568"/>
    <lineage>
        <taxon>Bacteria</taxon>
        <taxon>Bacillati</taxon>
        <taxon>Actinomycetota</taxon>
        <taxon>Actinomycetes</taxon>
        <taxon>Kineosporiales</taxon>
        <taxon>Kineosporiaceae</taxon>
        <taxon>Kineococcus</taxon>
    </lineage>
</organism>
<evidence type="ECO:0000313" key="4">
    <source>
        <dbReference type="Proteomes" id="UP000533269"/>
    </source>
</evidence>
<proteinExistence type="predicted"/>
<feature type="region of interest" description="Disordered" evidence="1">
    <location>
        <begin position="64"/>
        <end position="182"/>
    </location>
</feature>
<feature type="compositionally biased region" description="Low complexity" evidence="1">
    <location>
        <begin position="75"/>
        <end position="88"/>
    </location>
</feature>